<comment type="caution">
    <text evidence="1">The sequence shown here is derived from an EMBL/GenBank/DDBJ whole genome shotgun (WGS) entry which is preliminary data.</text>
</comment>
<name>A0A7Z1RZL5_9VIBR</name>
<evidence type="ECO:0008006" key="2">
    <source>
        <dbReference type="Google" id="ProtNLM"/>
    </source>
</evidence>
<protein>
    <recommendedName>
        <fullName evidence="2">Histidine kinase/HSP90-like ATPase domain-containing protein</fullName>
    </recommendedName>
</protein>
<dbReference type="SUPFAM" id="SSF55874">
    <property type="entry name" value="ATPase domain of HSP90 chaperone/DNA topoisomerase II/histidine kinase"/>
    <property type="match status" value="1"/>
</dbReference>
<accession>A0A7Z1RZL5</accession>
<reference evidence="1" key="1">
    <citation type="submission" date="2016-07" db="EMBL/GenBank/DDBJ databases">
        <authorList>
            <person name="Kauffman K."/>
            <person name="Arevalo P."/>
            <person name="Polz M.F."/>
        </authorList>
    </citation>
    <scope>NUCLEOTIDE SEQUENCE</scope>
    <source>
        <strain evidence="1">10N.222.46.E12</strain>
    </source>
</reference>
<organism evidence="1">
    <name type="scientific">Vibrio cyclitrophicus</name>
    <dbReference type="NCBI Taxonomy" id="47951"/>
    <lineage>
        <taxon>Bacteria</taxon>
        <taxon>Pseudomonadati</taxon>
        <taxon>Pseudomonadota</taxon>
        <taxon>Gammaproteobacteria</taxon>
        <taxon>Vibrionales</taxon>
        <taxon>Vibrionaceae</taxon>
        <taxon>Vibrio</taxon>
    </lineage>
</organism>
<dbReference type="Pfam" id="PF13589">
    <property type="entry name" value="HATPase_c_3"/>
    <property type="match status" value="1"/>
</dbReference>
<evidence type="ECO:0000313" key="1">
    <source>
        <dbReference type="EMBL" id="PMP19899.1"/>
    </source>
</evidence>
<dbReference type="EMBL" id="MDBS01000105">
    <property type="protein sequence ID" value="PMP19899.1"/>
    <property type="molecule type" value="Genomic_DNA"/>
</dbReference>
<proteinExistence type="predicted"/>
<dbReference type="Gene3D" id="3.30.565.10">
    <property type="entry name" value="Histidine kinase-like ATPase, C-terminal domain"/>
    <property type="match status" value="1"/>
</dbReference>
<sequence>MRTEQDIRDQLEYLLARDKKKVDYGMVLDLASQLSEHDKENVRFAVDGNLVKRLGEQLVAKKTTALAELIKNSYDAEASKVNVIFENTEEPSGTITIEDDGNGMTKEALIKGFMTISTSDKEDNPVSPLYERPRAGRKGIGRFSAQKIGDLLTIITRTSKNEPYLVVEIDWSNYQAKSNLLTIANSIKESEFDYGFDKGTKLVIGNTRESWKRCFSR</sequence>
<dbReference type="AlphaFoldDB" id="A0A7Z1RZL5"/>
<reference evidence="1" key="2">
    <citation type="journal article" date="2018" name="Nature">
        <title>A major lineage of non-tailed dsDNA viruses as unrecognized killers of marine bacteria.</title>
        <authorList>
            <person name="Kauffman K.M."/>
            <person name="Hussain F.A."/>
            <person name="Yang J."/>
            <person name="Arevalo P."/>
            <person name="Brown J.M."/>
            <person name="Chang W.K."/>
            <person name="VanInsberghe D."/>
            <person name="Elsherbini J."/>
            <person name="Sharma R.S."/>
            <person name="Cutler M.B."/>
            <person name="Kelly L."/>
            <person name="Polz M.F."/>
        </authorList>
    </citation>
    <scope>NUCLEOTIDE SEQUENCE</scope>
    <source>
        <strain evidence="1">10N.222.46.E12</strain>
    </source>
</reference>
<dbReference type="InterPro" id="IPR036890">
    <property type="entry name" value="HATPase_C_sf"/>
</dbReference>
<gene>
    <name evidence="1" type="ORF">BCS90_26145</name>
</gene>
<dbReference type="RefSeq" id="WP_154724197.1">
    <property type="nucleotide sequence ID" value="NZ_CP170593.1"/>
</dbReference>